<dbReference type="OrthoDB" id="9902985at2759"/>
<dbReference type="PANTHER" id="PTHR35450:SF2">
    <property type="entry name" value="REVERSE TRANSCRIPTASE DOMAIN-CONTAINING PROTEIN"/>
    <property type="match status" value="1"/>
</dbReference>
<sequence>MPNGQAIKYHQSEAYKYLGILQLDYIKHGQLKNVVSKEYIQRVRKVLKSKLNGGNTIKAINSWAIPVIRYTAGIINWTQMELDSLDRKTRKLMTFHYALHPHSDVDRLYLPRKLGGRSLLQVNQTVGKACIGRLCKNSTQPALLEVKNKEMFKDSMSEVAWANA</sequence>
<dbReference type="AlphaFoldDB" id="A0A9Q0XET1"/>
<evidence type="ECO:0000313" key="2">
    <source>
        <dbReference type="Proteomes" id="UP001142489"/>
    </source>
</evidence>
<accession>A0A9Q0XET1</accession>
<reference evidence="1" key="1">
    <citation type="journal article" date="2023" name="DNA Res.">
        <title>Chromosome-level genome assembly of Phrynocephalus forsythii using third-generation DNA sequencing and Hi-C analysis.</title>
        <authorList>
            <person name="Qi Y."/>
            <person name="Zhao W."/>
            <person name="Zhao Y."/>
            <person name="Niu C."/>
            <person name="Cao S."/>
            <person name="Zhang Y."/>
        </authorList>
    </citation>
    <scope>NUCLEOTIDE SEQUENCE</scope>
    <source>
        <tissue evidence="1">Muscle</tissue>
    </source>
</reference>
<evidence type="ECO:0000313" key="1">
    <source>
        <dbReference type="EMBL" id="KAJ7312127.1"/>
    </source>
</evidence>
<protein>
    <submittedName>
        <fullName evidence="1">Uncharacterized protein</fullName>
    </submittedName>
</protein>
<name>A0A9Q0XET1_9SAUR</name>
<organism evidence="1 2">
    <name type="scientific">Phrynocephalus forsythii</name>
    <dbReference type="NCBI Taxonomy" id="171643"/>
    <lineage>
        <taxon>Eukaryota</taxon>
        <taxon>Metazoa</taxon>
        <taxon>Chordata</taxon>
        <taxon>Craniata</taxon>
        <taxon>Vertebrata</taxon>
        <taxon>Euteleostomi</taxon>
        <taxon>Lepidosauria</taxon>
        <taxon>Squamata</taxon>
        <taxon>Bifurcata</taxon>
        <taxon>Unidentata</taxon>
        <taxon>Episquamata</taxon>
        <taxon>Toxicofera</taxon>
        <taxon>Iguania</taxon>
        <taxon>Acrodonta</taxon>
        <taxon>Agamidae</taxon>
        <taxon>Agaminae</taxon>
        <taxon>Phrynocephalus</taxon>
    </lineage>
</organism>
<keyword evidence="2" id="KW-1185">Reference proteome</keyword>
<proteinExistence type="predicted"/>
<dbReference type="Proteomes" id="UP001142489">
    <property type="component" value="Unassembled WGS sequence"/>
</dbReference>
<comment type="caution">
    <text evidence="1">The sequence shown here is derived from an EMBL/GenBank/DDBJ whole genome shotgun (WGS) entry which is preliminary data.</text>
</comment>
<gene>
    <name evidence="1" type="ORF">JRQ81_006469</name>
</gene>
<dbReference type="EMBL" id="JAPFRF010000013">
    <property type="protein sequence ID" value="KAJ7312127.1"/>
    <property type="molecule type" value="Genomic_DNA"/>
</dbReference>
<dbReference type="PANTHER" id="PTHR35450">
    <property type="entry name" value="REVERSE TRANSCRIPTASE DOMAIN-CONTAINING PROTEIN"/>
    <property type="match status" value="1"/>
</dbReference>